<proteinExistence type="predicted"/>
<evidence type="ECO:0000313" key="3">
    <source>
        <dbReference type="Proteomes" id="UP000036102"/>
    </source>
</evidence>
<evidence type="ECO:0000256" key="1">
    <source>
        <dbReference type="SAM" id="SignalP"/>
    </source>
</evidence>
<reference evidence="2 3" key="1">
    <citation type="submission" date="2015-06" db="EMBL/GenBank/DDBJ databases">
        <title>Marinobacter subterrani, a genetically tractable neutrophilic iron-oxidizing strain isolated from the Soudan Iron Mine.</title>
        <authorList>
            <person name="Bonis B.M."/>
            <person name="Gralnick J.A."/>
        </authorList>
    </citation>
    <scope>NUCLEOTIDE SEQUENCE [LARGE SCALE GENOMIC DNA]</scope>
    <source>
        <strain evidence="2 3">JG233</strain>
    </source>
</reference>
<feature type="signal peptide" evidence="1">
    <location>
        <begin position="1"/>
        <end position="20"/>
    </location>
</feature>
<sequence length="186" mass="19758">MKASRISLMILSLAATPAFAADLDLSLTNESVKGQVNFFGASNDIQVGTGYTYHEGGRDIFNADFHAQGRTAIGNLPTTAGLGLRGIYWDQSRANGGAVGLGGFATVNIPRVPGLSFTGGLHYAPSILSFGDSEDMTSLELRGSYRVIRNAEVFAGYRYLNTELDYAGSGDVNLDEGVMAGLKIFF</sequence>
<dbReference type="EMBL" id="LFBU01000001">
    <property type="protein sequence ID" value="KMQ75638.1"/>
    <property type="molecule type" value="Genomic_DNA"/>
</dbReference>
<dbReference type="Proteomes" id="UP000036102">
    <property type="component" value="Unassembled WGS sequence"/>
</dbReference>
<dbReference type="RefSeq" id="WP_048495709.1">
    <property type="nucleotide sequence ID" value="NZ_LFBU01000001.1"/>
</dbReference>
<dbReference type="OrthoDB" id="6366116at2"/>
<feature type="chain" id="PRO_5005289500" evidence="1">
    <location>
        <begin position="21"/>
        <end position="186"/>
    </location>
</feature>
<keyword evidence="1" id="KW-0732">Signal</keyword>
<organism evidence="2 3">
    <name type="scientific">Marinobacter subterrani</name>
    <dbReference type="NCBI Taxonomy" id="1658765"/>
    <lineage>
        <taxon>Bacteria</taxon>
        <taxon>Pseudomonadati</taxon>
        <taxon>Pseudomonadota</taxon>
        <taxon>Gammaproteobacteria</taxon>
        <taxon>Pseudomonadales</taxon>
        <taxon>Marinobacteraceae</taxon>
        <taxon>Marinobacter</taxon>
    </lineage>
</organism>
<evidence type="ECO:0000313" key="2">
    <source>
        <dbReference type="EMBL" id="KMQ75638.1"/>
    </source>
</evidence>
<protein>
    <submittedName>
        <fullName evidence="2">YfaZ</fullName>
    </submittedName>
</protein>
<keyword evidence="3" id="KW-1185">Reference proteome</keyword>
<dbReference type="InterPro" id="IPR009998">
    <property type="entry name" value="YfaZ"/>
</dbReference>
<accession>A0A0J7JAZ8</accession>
<dbReference type="STRING" id="1658765.Msub_11847"/>
<comment type="caution">
    <text evidence="2">The sequence shown here is derived from an EMBL/GenBank/DDBJ whole genome shotgun (WGS) entry which is preliminary data.</text>
</comment>
<dbReference type="PATRIC" id="fig|1658765.3.peg.1844"/>
<name>A0A0J7JAZ8_9GAMM</name>
<dbReference type="Pfam" id="PF07437">
    <property type="entry name" value="YfaZ"/>
    <property type="match status" value="1"/>
</dbReference>
<gene>
    <name evidence="2" type="ORF">Msub_11847</name>
</gene>
<dbReference type="AlphaFoldDB" id="A0A0J7JAZ8"/>